<dbReference type="Proteomes" id="UP001058330">
    <property type="component" value="Chromosome"/>
</dbReference>
<accession>A0ABY5RDH6</accession>
<gene>
    <name evidence="1" type="ORF">KU306_00455</name>
</gene>
<name>A0ABY5RDH6_HALLR</name>
<sequence>MADVDVIRRVVEVRCGLVLVVHHVRVVRRGSRPVEGTLCRWREVVVGNDV</sequence>
<proteinExistence type="predicted"/>
<evidence type="ECO:0000313" key="2">
    <source>
        <dbReference type="Proteomes" id="UP001058330"/>
    </source>
</evidence>
<evidence type="ECO:0000313" key="1">
    <source>
        <dbReference type="EMBL" id="UVE50416.1"/>
    </source>
</evidence>
<organism evidence="1 2">
    <name type="scientific">Haloferax larsenii</name>
    <dbReference type="NCBI Taxonomy" id="302484"/>
    <lineage>
        <taxon>Archaea</taxon>
        <taxon>Methanobacteriati</taxon>
        <taxon>Methanobacteriota</taxon>
        <taxon>Stenosarchaea group</taxon>
        <taxon>Halobacteria</taxon>
        <taxon>Halobacteriales</taxon>
        <taxon>Haloferacaceae</taxon>
        <taxon>Haloferax</taxon>
    </lineage>
</organism>
<dbReference type="EMBL" id="CP078063">
    <property type="protein sequence ID" value="UVE50416.1"/>
    <property type="molecule type" value="Genomic_DNA"/>
</dbReference>
<keyword evidence="2" id="KW-1185">Reference proteome</keyword>
<protein>
    <submittedName>
        <fullName evidence="1">PilI type IV pilus biogenesis protein</fullName>
    </submittedName>
</protein>
<reference evidence="1" key="1">
    <citation type="submission" date="2021-07" db="EMBL/GenBank/DDBJ databases">
        <title>Studies on halocins as antimicrobial molecules from haloarchaea.</title>
        <authorList>
            <person name="Kumar S."/>
            <person name="Khare S.K."/>
        </authorList>
    </citation>
    <scope>NUCLEOTIDE SEQUENCE</scope>
    <source>
        <strain evidence="1">NCIM 5678</strain>
    </source>
</reference>